<dbReference type="InterPro" id="IPR001650">
    <property type="entry name" value="Helicase_C-like"/>
</dbReference>
<gene>
    <name evidence="10" type="ORF">HPB51_000488</name>
</gene>
<dbReference type="SUPFAM" id="SSF52540">
    <property type="entry name" value="P-loop containing nucleoside triphosphate hydrolases"/>
    <property type="match status" value="2"/>
</dbReference>
<keyword evidence="6" id="KW-0862">Zinc</keyword>
<dbReference type="GO" id="GO:0008270">
    <property type="term" value="F:zinc ion binding"/>
    <property type="evidence" value="ECO:0007669"/>
    <property type="project" value="UniProtKB-KW"/>
</dbReference>
<accession>A0A9J6EJY4</accession>
<dbReference type="SUPFAM" id="SSF57667">
    <property type="entry name" value="beta-beta-alpha zinc fingers"/>
    <property type="match status" value="2"/>
</dbReference>
<proteinExistence type="predicted"/>
<dbReference type="GO" id="GO:0003676">
    <property type="term" value="F:nucleic acid binding"/>
    <property type="evidence" value="ECO:0007669"/>
    <property type="project" value="InterPro"/>
</dbReference>
<dbReference type="GO" id="GO:0003724">
    <property type="term" value="F:RNA helicase activity"/>
    <property type="evidence" value="ECO:0007669"/>
    <property type="project" value="UniProtKB-EC"/>
</dbReference>
<evidence type="ECO:0000313" key="11">
    <source>
        <dbReference type="Proteomes" id="UP000821866"/>
    </source>
</evidence>
<dbReference type="Gene3D" id="3.30.160.60">
    <property type="entry name" value="Classic Zinc Finger"/>
    <property type="match status" value="2"/>
</dbReference>
<keyword evidence="2" id="KW-0547">Nucleotide-binding</keyword>
<dbReference type="Gene3D" id="3.40.50.300">
    <property type="entry name" value="P-loop containing nucleotide triphosphate hydrolases"/>
    <property type="match status" value="2"/>
</dbReference>
<protein>
    <recommendedName>
        <fullName evidence="1">RNA helicase</fullName>
        <ecNumber evidence="1">3.6.4.13</ecNumber>
    </recommendedName>
</protein>
<dbReference type="EMBL" id="JABSTU010000003">
    <property type="protein sequence ID" value="KAH8034690.1"/>
    <property type="molecule type" value="Genomic_DNA"/>
</dbReference>
<comment type="caution">
    <text evidence="10">The sequence shown here is derived from an EMBL/GenBank/DDBJ whole genome shotgun (WGS) entry which is preliminary data.</text>
</comment>
<dbReference type="PROSITE" id="PS51194">
    <property type="entry name" value="HELICASE_CTER"/>
    <property type="match status" value="1"/>
</dbReference>
<dbReference type="SMART" id="SM00490">
    <property type="entry name" value="HELICc"/>
    <property type="match status" value="1"/>
</dbReference>
<feature type="domain" description="Helicase C-terminal" evidence="9">
    <location>
        <begin position="231"/>
        <end position="401"/>
    </location>
</feature>
<dbReference type="Pfam" id="PF00270">
    <property type="entry name" value="DEAD"/>
    <property type="match status" value="1"/>
</dbReference>
<evidence type="ECO:0000259" key="8">
    <source>
        <dbReference type="PROSITE" id="PS51192"/>
    </source>
</evidence>
<dbReference type="PROSITE" id="PS51192">
    <property type="entry name" value="HELICASE_ATP_BIND_1"/>
    <property type="match status" value="1"/>
</dbReference>
<dbReference type="Proteomes" id="UP000821866">
    <property type="component" value="Chromosome 11"/>
</dbReference>
<dbReference type="InterPro" id="IPR013087">
    <property type="entry name" value="Znf_C2H2_type"/>
</dbReference>
<feature type="domain" description="C2H2-type" evidence="7">
    <location>
        <begin position="345"/>
        <end position="372"/>
    </location>
</feature>
<dbReference type="PANTHER" id="PTHR47958">
    <property type="entry name" value="ATP-DEPENDENT RNA HELICASE DBP3"/>
    <property type="match status" value="1"/>
</dbReference>
<evidence type="ECO:0000259" key="9">
    <source>
        <dbReference type="PROSITE" id="PS51194"/>
    </source>
</evidence>
<keyword evidence="5" id="KW-0067">ATP-binding</keyword>
<dbReference type="GO" id="GO:0005524">
    <property type="term" value="F:ATP binding"/>
    <property type="evidence" value="ECO:0007669"/>
    <property type="project" value="UniProtKB-KW"/>
</dbReference>
<name>A0A9J6EJY4_RHIMP</name>
<dbReference type="VEuPathDB" id="VectorBase:LOC119181645"/>
<evidence type="ECO:0000256" key="5">
    <source>
        <dbReference type="ARBA" id="ARBA00022840"/>
    </source>
</evidence>
<dbReference type="SMART" id="SM00355">
    <property type="entry name" value="ZnF_C2H2"/>
    <property type="match status" value="3"/>
</dbReference>
<evidence type="ECO:0000256" key="4">
    <source>
        <dbReference type="ARBA" id="ARBA00022806"/>
    </source>
</evidence>
<keyword evidence="6" id="KW-0479">Metal-binding</keyword>
<dbReference type="PROSITE" id="PS50157">
    <property type="entry name" value="ZINC_FINGER_C2H2_2"/>
    <property type="match status" value="2"/>
</dbReference>
<reference evidence="10" key="2">
    <citation type="submission" date="2021-09" db="EMBL/GenBank/DDBJ databases">
        <authorList>
            <person name="Jia N."/>
            <person name="Wang J."/>
            <person name="Shi W."/>
            <person name="Du L."/>
            <person name="Sun Y."/>
            <person name="Zhan W."/>
            <person name="Jiang J."/>
            <person name="Wang Q."/>
            <person name="Zhang B."/>
            <person name="Ji P."/>
            <person name="Sakyi L.B."/>
            <person name="Cui X."/>
            <person name="Yuan T."/>
            <person name="Jiang B."/>
            <person name="Yang W."/>
            <person name="Lam T.T.-Y."/>
            <person name="Chang Q."/>
            <person name="Ding S."/>
            <person name="Wang X."/>
            <person name="Zhu J."/>
            <person name="Ruan X."/>
            <person name="Zhao L."/>
            <person name="Wei J."/>
            <person name="Que T."/>
            <person name="Du C."/>
            <person name="Cheng J."/>
            <person name="Dai P."/>
            <person name="Han X."/>
            <person name="Huang E."/>
            <person name="Gao Y."/>
            <person name="Liu J."/>
            <person name="Shao H."/>
            <person name="Ye R."/>
            <person name="Li L."/>
            <person name="Wei W."/>
            <person name="Wang X."/>
            <person name="Wang C."/>
            <person name="Huo Q."/>
            <person name="Li W."/>
            <person name="Guo W."/>
            <person name="Chen H."/>
            <person name="Chen S."/>
            <person name="Zhou L."/>
            <person name="Zhou L."/>
            <person name="Ni X."/>
            <person name="Tian J."/>
            <person name="Zhou Y."/>
            <person name="Sheng Y."/>
            <person name="Liu T."/>
            <person name="Pan Y."/>
            <person name="Xia L."/>
            <person name="Li J."/>
            <person name="Zhao F."/>
            <person name="Cao W."/>
        </authorList>
    </citation>
    <scope>NUCLEOTIDE SEQUENCE</scope>
    <source>
        <strain evidence="10">Rmic-2018</strain>
        <tissue evidence="10">Larvae</tissue>
    </source>
</reference>
<evidence type="ECO:0000259" key="7">
    <source>
        <dbReference type="PROSITE" id="PS50157"/>
    </source>
</evidence>
<keyword evidence="3" id="KW-0378">Hydrolase</keyword>
<dbReference type="InterPro" id="IPR014001">
    <property type="entry name" value="Helicase_ATP-bd"/>
</dbReference>
<dbReference type="PROSITE" id="PS00028">
    <property type="entry name" value="ZINC_FINGER_C2H2_1"/>
    <property type="match status" value="2"/>
</dbReference>
<evidence type="ECO:0000256" key="2">
    <source>
        <dbReference type="ARBA" id="ARBA00022741"/>
    </source>
</evidence>
<keyword evidence="11" id="KW-1185">Reference proteome</keyword>
<evidence type="ECO:0000256" key="1">
    <source>
        <dbReference type="ARBA" id="ARBA00012552"/>
    </source>
</evidence>
<evidence type="ECO:0000256" key="3">
    <source>
        <dbReference type="ARBA" id="ARBA00022801"/>
    </source>
</evidence>
<dbReference type="AlphaFoldDB" id="A0A9J6EJY4"/>
<dbReference type="EC" id="3.6.4.13" evidence="1"/>
<dbReference type="SMART" id="SM00487">
    <property type="entry name" value="DEXDc"/>
    <property type="match status" value="1"/>
</dbReference>
<keyword evidence="6" id="KW-0863">Zinc-finger</keyword>
<keyword evidence="4" id="KW-0347">Helicase</keyword>
<dbReference type="Pfam" id="PF00271">
    <property type="entry name" value="Helicase_C"/>
    <property type="match status" value="1"/>
</dbReference>
<dbReference type="InterPro" id="IPR036236">
    <property type="entry name" value="Znf_C2H2_sf"/>
</dbReference>
<feature type="domain" description="Helicase ATP-binding" evidence="8">
    <location>
        <begin position="104"/>
        <end position="202"/>
    </location>
</feature>
<dbReference type="InterPro" id="IPR011545">
    <property type="entry name" value="DEAD/DEAH_box_helicase_dom"/>
</dbReference>
<dbReference type="GO" id="GO:0016787">
    <property type="term" value="F:hydrolase activity"/>
    <property type="evidence" value="ECO:0007669"/>
    <property type="project" value="UniProtKB-KW"/>
</dbReference>
<sequence>MGRLHGSDMYRNSNVGWFLRKPNWKNIQLHQFEKNLYQEHPHTAGRSMAEVEDYRNANSVSVKENDVPKPILALEESNFLDYLIKAIEAQHDYTSPTCIEAHCWPIALFCRNFLGIAETGSHKALAYVLPAVIHVSRQPPRQRHEGPIALVVAPTRELAKQIHIVASELGEHAGLGSVCAVSGDCRRGQYAELQKGCHILVARLDASLSSSMRASVEITVDVCQEEEKEAKFAELLEDVLKKKTDRAVVFTERRWKVEEIALQLRQRGWPAISLHGKRDKEEREWVLSLFSSVAETVLVTTDVVVQDAELGKVRMVVNYDCPGCSKVYAHRRTDRTADLREQPQHACHVCAAHFSSAWDLQVHYATHSHEESHHCREGGTPFGERSQRDYQELLHQLEAPSVCRGCHLTFPRRSLLLQHRCTAVVFPRPVYVCPVCGLRCEHRDTLNTHIGCEHYQCLMCSHAFEHSFGLVAHLVRHALELT</sequence>
<dbReference type="InterPro" id="IPR027417">
    <property type="entry name" value="P-loop_NTPase"/>
</dbReference>
<reference evidence="10" key="1">
    <citation type="journal article" date="2020" name="Cell">
        <title>Large-Scale Comparative Analyses of Tick Genomes Elucidate Their Genetic Diversity and Vector Capacities.</title>
        <authorList>
            <consortium name="Tick Genome and Microbiome Consortium (TIGMIC)"/>
            <person name="Jia N."/>
            <person name="Wang J."/>
            <person name="Shi W."/>
            <person name="Du L."/>
            <person name="Sun Y."/>
            <person name="Zhan W."/>
            <person name="Jiang J.F."/>
            <person name="Wang Q."/>
            <person name="Zhang B."/>
            <person name="Ji P."/>
            <person name="Bell-Sakyi L."/>
            <person name="Cui X.M."/>
            <person name="Yuan T.T."/>
            <person name="Jiang B.G."/>
            <person name="Yang W.F."/>
            <person name="Lam T.T."/>
            <person name="Chang Q.C."/>
            <person name="Ding S.J."/>
            <person name="Wang X.J."/>
            <person name="Zhu J.G."/>
            <person name="Ruan X.D."/>
            <person name="Zhao L."/>
            <person name="Wei J.T."/>
            <person name="Ye R.Z."/>
            <person name="Que T.C."/>
            <person name="Du C.H."/>
            <person name="Zhou Y.H."/>
            <person name="Cheng J.X."/>
            <person name="Dai P.F."/>
            <person name="Guo W.B."/>
            <person name="Han X.H."/>
            <person name="Huang E.J."/>
            <person name="Li L.F."/>
            <person name="Wei W."/>
            <person name="Gao Y.C."/>
            <person name="Liu J.Z."/>
            <person name="Shao H.Z."/>
            <person name="Wang X."/>
            <person name="Wang C.C."/>
            <person name="Yang T.C."/>
            <person name="Huo Q.B."/>
            <person name="Li W."/>
            <person name="Chen H.Y."/>
            <person name="Chen S.E."/>
            <person name="Zhou L.G."/>
            <person name="Ni X.B."/>
            <person name="Tian J.H."/>
            <person name="Sheng Y."/>
            <person name="Liu T."/>
            <person name="Pan Y.S."/>
            <person name="Xia L.Y."/>
            <person name="Li J."/>
            <person name="Zhao F."/>
            <person name="Cao W.C."/>
        </authorList>
    </citation>
    <scope>NUCLEOTIDE SEQUENCE</scope>
    <source>
        <strain evidence="10">Rmic-2018</strain>
    </source>
</reference>
<evidence type="ECO:0000313" key="10">
    <source>
        <dbReference type="EMBL" id="KAH8034690.1"/>
    </source>
</evidence>
<evidence type="ECO:0000256" key="6">
    <source>
        <dbReference type="PROSITE-ProRule" id="PRU00042"/>
    </source>
</evidence>
<feature type="domain" description="C2H2-type" evidence="7">
    <location>
        <begin position="455"/>
        <end position="482"/>
    </location>
</feature>
<organism evidence="10 11">
    <name type="scientific">Rhipicephalus microplus</name>
    <name type="common">Cattle tick</name>
    <name type="synonym">Boophilus microplus</name>
    <dbReference type="NCBI Taxonomy" id="6941"/>
    <lineage>
        <taxon>Eukaryota</taxon>
        <taxon>Metazoa</taxon>
        <taxon>Ecdysozoa</taxon>
        <taxon>Arthropoda</taxon>
        <taxon>Chelicerata</taxon>
        <taxon>Arachnida</taxon>
        <taxon>Acari</taxon>
        <taxon>Parasitiformes</taxon>
        <taxon>Ixodida</taxon>
        <taxon>Ixodoidea</taxon>
        <taxon>Ixodidae</taxon>
        <taxon>Rhipicephalinae</taxon>
        <taxon>Rhipicephalus</taxon>
        <taxon>Boophilus</taxon>
    </lineage>
</organism>